<feature type="domain" description="Calcineurin-like phosphoesterase" evidence="5">
    <location>
        <begin position="16"/>
        <end position="233"/>
    </location>
</feature>
<accession>K9WFE5</accession>
<keyword evidence="2 6" id="KW-0378">Hydrolase</keyword>
<dbReference type="InterPro" id="IPR029052">
    <property type="entry name" value="Metallo-depent_PP-like"/>
</dbReference>
<keyword evidence="7" id="KW-1185">Reference proteome</keyword>
<dbReference type="GO" id="GO:0016787">
    <property type="term" value="F:hydrolase activity"/>
    <property type="evidence" value="ECO:0007669"/>
    <property type="project" value="UniProtKB-KW"/>
</dbReference>
<organism evidence="6 7">
    <name type="scientific">Allocoleopsis franciscana PCC 7113</name>
    <dbReference type="NCBI Taxonomy" id="1173027"/>
    <lineage>
        <taxon>Bacteria</taxon>
        <taxon>Bacillati</taxon>
        <taxon>Cyanobacteriota</taxon>
        <taxon>Cyanophyceae</taxon>
        <taxon>Coleofasciculales</taxon>
        <taxon>Coleofasciculaceae</taxon>
        <taxon>Allocoleopsis</taxon>
        <taxon>Allocoleopsis franciscana</taxon>
    </lineage>
</organism>
<dbReference type="Proteomes" id="UP000010471">
    <property type="component" value="Chromosome"/>
</dbReference>
<evidence type="ECO:0000256" key="2">
    <source>
        <dbReference type="ARBA" id="ARBA00022801"/>
    </source>
</evidence>
<gene>
    <name evidence="6" type="ORF">Mic7113_2445</name>
</gene>
<comment type="similarity">
    <text evidence="4">Belongs to the cyclic nucleotide phosphodiesterase class-III family.</text>
</comment>
<dbReference type="SUPFAM" id="SSF56300">
    <property type="entry name" value="Metallo-dependent phosphatases"/>
    <property type="match status" value="1"/>
</dbReference>
<dbReference type="InterPro" id="IPR011239">
    <property type="entry name" value="Pesterase_cyn"/>
</dbReference>
<dbReference type="PIRSF" id="PIRSF035427">
    <property type="entry name" value="All2852"/>
    <property type="match status" value="1"/>
</dbReference>
<keyword evidence="1" id="KW-0479">Metal-binding</keyword>
<dbReference type="PATRIC" id="fig|1173027.3.peg.2677"/>
<reference evidence="6 7" key="1">
    <citation type="submission" date="2012-06" db="EMBL/GenBank/DDBJ databases">
        <title>Finished chromosome of genome of Microcoleus sp. PCC 7113.</title>
        <authorList>
            <consortium name="US DOE Joint Genome Institute"/>
            <person name="Gugger M."/>
            <person name="Coursin T."/>
            <person name="Rippka R."/>
            <person name="Tandeau De Marsac N."/>
            <person name="Huntemann M."/>
            <person name="Wei C.-L."/>
            <person name="Han J."/>
            <person name="Detter J.C."/>
            <person name="Han C."/>
            <person name="Tapia R."/>
            <person name="Chen A."/>
            <person name="Kyrpides N."/>
            <person name="Mavromatis K."/>
            <person name="Markowitz V."/>
            <person name="Szeto E."/>
            <person name="Ivanova N."/>
            <person name="Pagani I."/>
            <person name="Pati A."/>
            <person name="Goodwin L."/>
            <person name="Nordberg H.P."/>
            <person name="Cantor M.N."/>
            <person name="Hua S.X."/>
            <person name="Woyke T."/>
            <person name="Kerfeld C.A."/>
        </authorList>
    </citation>
    <scope>NUCLEOTIDE SEQUENCE [LARGE SCALE GENOMIC DNA]</scope>
    <source>
        <strain evidence="6 7">PCC 7113</strain>
    </source>
</reference>
<dbReference type="GO" id="GO:0046872">
    <property type="term" value="F:metal ion binding"/>
    <property type="evidence" value="ECO:0007669"/>
    <property type="project" value="UniProtKB-KW"/>
</dbReference>
<dbReference type="InterPro" id="IPR004843">
    <property type="entry name" value="Calcineurin-like_PHP"/>
</dbReference>
<dbReference type="eggNOG" id="COG1409">
    <property type="taxonomic scope" value="Bacteria"/>
</dbReference>
<dbReference type="HOGENOM" id="CLU_064678_0_0_3"/>
<keyword evidence="3" id="KW-0408">Iron</keyword>
<dbReference type="KEGG" id="mic:Mic7113_2445"/>
<sequence>MPRMDFNKVYIMGLNFRFAVVSDPHIGLAHTIWDHPNRFHLVEVSIPALELILEHLNQQNIDFLLLPGDLTQHGERDNHAWLQKRLSQLPFPVYVVPGNHDVPNLLSNEHSIGLKDFPYYYHQLGYDNPDQLYYTTEILPGVQLIGLNSNQFDASGKQLGCLDEQQLVWLEQVLQESQDKLVLVMVHHNVVEHLPYQSRHPMGRRYMLDNAPALLKILKQAGVNLVFTGHLHVQDVAYHEGVYDITTGSLVSYPHPYRIFELRTDEQGQRWLQIESHRVTSVPGWENLPQKSRELMGDRSHPFMLKLLTTEPLNLPLADAEKLAPSLRYFWANIAAGDFLFDFPEFFPEARRYFEAFSAKSSDGEPALIDNHTTLLLK</sequence>
<dbReference type="AlphaFoldDB" id="K9WFE5"/>
<evidence type="ECO:0000259" key="5">
    <source>
        <dbReference type="Pfam" id="PF00149"/>
    </source>
</evidence>
<evidence type="ECO:0000313" key="7">
    <source>
        <dbReference type="Proteomes" id="UP000010471"/>
    </source>
</evidence>
<name>K9WFE5_9CYAN</name>
<evidence type="ECO:0000256" key="1">
    <source>
        <dbReference type="ARBA" id="ARBA00022723"/>
    </source>
</evidence>
<evidence type="ECO:0000256" key="3">
    <source>
        <dbReference type="ARBA" id="ARBA00023004"/>
    </source>
</evidence>
<dbReference type="PANTHER" id="PTHR42988:SF2">
    <property type="entry name" value="CYCLIC NUCLEOTIDE PHOSPHODIESTERASE CBUA0032-RELATED"/>
    <property type="match status" value="1"/>
</dbReference>
<dbReference type="STRING" id="1173027.Mic7113_2445"/>
<protein>
    <submittedName>
        <fullName evidence="6">Putative phosphohydrolase</fullName>
    </submittedName>
</protein>
<dbReference type="Pfam" id="PF00149">
    <property type="entry name" value="Metallophos"/>
    <property type="match status" value="1"/>
</dbReference>
<dbReference type="InterPro" id="IPR050884">
    <property type="entry name" value="CNP_phosphodiesterase-III"/>
</dbReference>
<evidence type="ECO:0000313" key="6">
    <source>
        <dbReference type="EMBL" id="AFZ18247.1"/>
    </source>
</evidence>
<dbReference type="Gene3D" id="3.60.21.10">
    <property type="match status" value="1"/>
</dbReference>
<proteinExistence type="inferred from homology"/>
<dbReference type="EMBL" id="CP003630">
    <property type="protein sequence ID" value="AFZ18247.1"/>
    <property type="molecule type" value="Genomic_DNA"/>
</dbReference>
<evidence type="ECO:0000256" key="4">
    <source>
        <dbReference type="ARBA" id="ARBA00025742"/>
    </source>
</evidence>
<dbReference type="PANTHER" id="PTHR42988">
    <property type="entry name" value="PHOSPHOHYDROLASE"/>
    <property type="match status" value="1"/>
</dbReference>